<keyword evidence="3" id="KW-1185">Reference proteome</keyword>
<proteinExistence type="predicted"/>
<name>A0ABR3QRS0_9PLEO</name>
<dbReference type="CDD" id="cd00167">
    <property type="entry name" value="SANT"/>
    <property type="match status" value="1"/>
</dbReference>
<feature type="region of interest" description="Disordered" evidence="1">
    <location>
        <begin position="210"/>
        <end position="233"/>
    </location>
</feature>
<evidence type="ECO:0008006" key="4">
    <source>
        <dbReference type="Google" id="ProtNLM"/>
    </source>
</evidence>
<dbReference type="Proteomes" id="UP001521222">
    <property type="component" value="Unassembled WGS sequence"/>
</dbReference>
<feature type="compositionally biased region" description="Acidic residues" evidence="1">
    <location>
        <begin position="219"/>
        <end position="228"/>
    </location>
</feature>
<accession>A0ABR3QRS0</accession>
<evidence type="ECO:0000313" key="3">
    <source>
        <dbReference type="Proteomes" id="UP001521222"/>
    </source>
</evidence>
<evidence type="ECO:0000313" key="2">
    <source>
        <dbReference type="EMBL" id="KAL1594842.1"/>
    </source>
</evidence>
<dbReference type="EMBL" id="JAKIXB020000034">
    <property type="protein sequence ID" value="KAL1594842.1"/>
    <property type="molecule type" value="Genomic_DNA"/>
</dbReference>
<reference evidence="2 3" key="1">
    <citation type="submission" date="2024-02" db="EMBL/GenBank/DDBJ databases">
        <title>De novo assembly and annotation of 12 fungi associated with fruit tree decline syndrome in Ontario, Canada.</title>
        <authorList>
            <person name="Sulman M."/>
            <person name="Ellouze W."/>
            <person name="Ilyukhin E."/>
        </authorList>
    </citation>
    <scope>NUCLEOTIDE SEQUENCE [LARGE SCALE GENOMIC DNA]</scope>
    <source>
        <strain evidence="2 3">M97-236</strain>
    </source>
</reference>
<dbReference type="InterPro" id="IPR001005">
    <property type="entry name" value="SANT/Myb"/>
</dbReference>
<gene>
    <name evidence="2" type="ORF">SLS59_008655</name>
</gene>
<comment type="caution">
    <text evidence="2">The sequence shown here is derived from an EMBL/GenBank/DDBJ whole genome shotgun (WGS) entry which is preliminary data.</text>
</comment>
<organism evidence="2 3">
    <name type="scientific">Nothophoma quercina</name>
    <dbReference type="NCBI Taxonomy" id="749835"/>
    <lineage>
        <taxon>Eukaryota</taxon>
        <taxon>Fungi</taxon>
        <taxon>Dikarya</taxon>
        <taxon>Ascomycota</taxon>
        <taxon>Pezizomycotina</taxon>
        <taxon>Dothideomycetes</taxon>
        <taxon>Pleosporomycetidae</taxon>
        <taxon>Pleosporales</taxon>
        <taxon>Pleosporineae</taxon>
        <taxon>Didymellaceae</taxon>
        <taxon>Nothophoma</taxon>
    </lineage>
</organism>
<sequence>MLRATDEACRADEPQRLEADKHFEICERTTAFTRIGDSQGILETLNGNVDEITPKLRIACAQELEQRYAQKCGDRSDGKSLYARIQTILNSAQKSVADETTFNESPKQTATAVSLPKPKRLMKGKWTLSEEQQLISMCAEDKIWEEISAVNGRNHPSLKKRFYGLNDNGSEKPAFAPDIVGNDIEEDAEGVTDDAVQDPANDLAVETTIYNDPAQDGDSSTESEDDEAGQPRIAPKRAVLPLLPLAKVVKVPCVNANRGCKKLFATYQAAHQHDNKDCSKKQTTGPFVCKWPNCDKKFGKVEGVCCQSYDTRLMLPVSQHEPYRRGWRPRQPATCGLYSGKAAARLSIQVR</sequence>
<protein>
    <recommendedName>
        <fullName evidence="4">Myb-like domain-containing protein</fullName>
    </recommendedName>
</protein>
<evidence type="ECO:0000256" key="1">
    <source>
        <dbReference type="SAM" id="MobiDB-lite"/>
    </source>
</evidence>